<reference evidence="2" key="1">
    <citation type="submission" date="2014-09" db="EMBL/GenBank/DDBJ databases">
        <authorList>
            <person name="Mudge J."/>
            <person name="Ramaraj T."/>
            <person name="Lindquist I.E."/>
            <person name="Bharti A.K."/>
            <person name="Sundararajan A."/>
            <person name="Cameron C.T."/>
            <person name="Woodward J.E."/>
            <person name="May G.D."/>
            <person name="Brubaker C."/>
            <person name="Broadhvest J."/>
            <person name="Wilkins T.A."/>
        </authorList>
    </citation>
    <scope>NUCLEOTIDE SEQUENCE</scope>
    <source>
        <strain evidence="2">cv. AKA8401</strain>
    </source>
</reference>
<dbReference type="Proteomes" id="UP000032142">
    <property type="component" value="Unassembled WGS sequence"/>
</dbReference>
<proteinExistence type="predicted"/>
<dbReference type="EMBL" id="KN415039">
    <property type="protein sequence ID" value="KHG20165.1"/>
    <property type="molecule type" value="Genomic_DNA"/>
</dbReference>
<keyword evidence="2" id="KW-1185">Reference proteome</keyword>
<name>A0A0B0P536_GOSAR</name>
<accession>A0A0B0P536</accession>
<sequence length="44" mass="5230">MLLLFPTQDKSSTESLKVNFQKEVRLEIQSKHFCCLKILNRCIF</sequence>
<protein>
    <submittedName>
        <fullName evidence="1">Uncharacterized protein</fullName>
    </submittedName>
</protein>
<evidence type="ECO:0000313" key="2">
    <source>
        <dbReference type="Proteomes" id="UP000032142"/>
    </source>
</evidence>
<gene>
    <name evidence="1" type="ORF">F383_25492</name>
</gene>
<evidence type="ECO:0000313" key="1">
    <source>
        <dbReference type="EMBL" id="KHG20165.1"/>
    </source>
</evidence>
<organism evidence="1 2">
    <name type="scientific">Gossypium arboreum</name>
    <name type="common">Tree cotton</name>
    <name type="synonym">Gossypium nanking</name>
    <dbReference type="NCBI Taxonomy" id="29729"/>
    <lineage>
        <taxon>Eukaryota</taxon>
        <taxon>Viridiplantae</taxon>
        <taxon>Streptophyta</taxon>
        <taxon>Embryophyta</taxon>
        <taxon>Tracheophyta</taxon>
        <taxon>Spermatophyta</taxon>
        <taxon>Magnoliopsida</taxon>
        <taxon>eudicotyledons</taxon>
        <taxon>Gunneridae</taxon>
        <taxon>Pentapetalae</taxon>
        <taxon>rosids</taxon>
        <taxon>malvids</taxon>
        <taxon>Malvales</taxon>
        <taxon>Malvaceae</taxon>
        <taxon>Malvoideae</taxon>
        <taxon>Gossypium</taxon>
    </lineage>
</organism>
<dbReference type="AlphaFoldDB" id="A0A0B0P536"/>